<evidence type="ECO:0000256" key="3">
    <source>
        <dbReference type="SAM" id="SignalP"/>
    </source>
</evidence>
<keyword evidence="2" id="KW-0812">Transmembrane</keyword>
<dbReference type="PANTHER" id="PTHR10361">
    <property type="entry name" value="SODIUM-BILE ACID COTRANSPORTER"/>
    <property type="match status" value="1"/>
</dbReference>
<evidence type="ECO:0000313" key="4">
    <source>
        <dbReference type="EMBL" id="CAD9275172.1"/>
    </source>
</evidence>
<feature type="signal peptide" evidence="3">
    <location>
        <begin position="1"/>
        <end position="23"/>
    </location>
</feature>
<dbReference type="AlphaFoldDB" id="A0A7S1USS9"/>
<proteinExistence type="predicted"/>
<organism evidence="4">
    <name type="scientific">Grammatophora oceanica</name>
    <dbReference type="NCBI Taxonomy" id="210454"/>
    <lineage>
        <taxon>Eukaryota</taxon>
        <taxon>Sar</taxon>
        <taxon>Stramenopiles</taxon>
        <taxon>Ochrophyta</taxon>
        <taxon>Bacillariophyta</taxon>
        <taxon>Fragilariophyceae</taxon>
        <taxon>Fragilariophycidae</taxon>
        <taxon>Rhabdonematales</taxon>
        <taxon>Grammatophoraceae</taxon>
        <taxon>Grammatophora</taxon>
    </lineage>
</organism>
<keyword evidence="3" id="KW-0732">Signal</keyword>
<keyword evidence="2" id="KW-1133">Transmembrane helix</keyword>
<name>A0A7S1USS9_9STRA</name>
<gene>
    <name evidence="4" type="ORF">GOCE00092_LOCUS4080</name>
</gene>
<feature type="region of interest" description="Disordered" evidence="1">
    <location>
        <begin position="150"/>
        <end position="184"/>
    </location>
</feature>
<evidence type="ECO:0000256" key="1">
    <source>
        <dbReference type="SAM" id="MobiDB-lite"/>
    </source>
</evidence>
<dbReference type="InterPro" id="IPR038770">
    <property type="entry name" value="Na+/solute_symporter_sf"/>
</dbReference>
<accession>A0A7S1USS9</accession>
<dbReference type="Gene3D" id="1.20.1530.20">
    <property type="match status" value="1"/>
</dbReference>
<feature type="transmembrane region" description="Helical" evidence="2">
    <location>
        <begin position="61"/>
        <end position="79"/>
    </location>
</feature>
<protein>
    <recommendedName>
        <fullName evidence="5">EamA domain-containing protein</fullName>
    </recommendedName>
</protein>
<reference evidence="4" key="1">
    <citation type="submission" date="2021-01" db="EMBL/GenBank/DDBJ databases">
        <authorList>
            <person name="Corre E."/>
            <person name="Pelletier E."/>
            <person name="Niang G."/>
            <person name="Scheremetjew M."/>
            <person name="Finn R."/>
            <person name="Kale V."/>
            <person name="Holt S."/>
            <person name="Cochrane G."/>
            <person name="Meng A."/>
            <person name="Brown T."/>
            <person name="Cohen L."/>
        </authorList>
    </citation>
    <scope>NUCLEOTIDE SEQUENCE</scope>
    <source>
        <strain evidence="4">CCMP 410</strain>
    </source>
</reference>
<evidence type="ECO:0000256" key="2">
    <source>
        <dbReference type="SAM" id="Phobius"/>
    </source>
</evidence>
<evidence type="ECO:0008006" key="5">
    <source>
        <dbReference type="Google" id="ProtNLM"/>
    </source>
</evidence>
<dbReference type="EMBL" id="HBGK01007893">
    <property type="protein sequence ID" value="CAD9275172.1"/>
    <property type="molecule type" value="Transcribed_RNA"/>
</dbReference>
<keyword evidence="2" id="KW-0472">Membrane</keyword>
<dbReference type="InterPro" id="IPR004710">
    <property type="entry name" value="Bilac:Na_transpt"/>
</dbReference>
<feature type="chain" id="PRO_5030807648" description="EamA domain-containing protein" evidence="3">
    <location>
        <begin position="24"/>
        <end position="184"/>
    </location>
</feature>
<dbReference type="PANTHER" id="PTHR10361:SF28">
    <property type="entry name" value="P3 PROTEIN-RELATED"/>
    <property type="match status" value="1"/>
</dbReference>
<sequence>MLPCLLGLAIATVSSSLLQLVKAERVTVSVECCYQNVGIATSVALAMFEGDELAEAMGVPFFYGLMEAVILAIYCLIAWKAGWTRAPYDENICTILTTSYEVIYAEQQEMNEIEVQISDSSDDHLQEVAKCNVLTLGYFILEEPKGKKVPSGMVREPSPTSAALVDKNNNNTEGGGKNKAGQFA</sequence>